<sequence length="333" mass="37570">MGDGETSPWTSSSIQTIRGLTISPSTPVNMEGPRHNTANKRVLLAKLLAVITKHSHWQRTWSDHCYVEAQLRQHTNRIFDGLDLRLTLMKSRPSTEPAAPVSPNLIDPCFVPLPLDTEREALITNPFAMLMTPPLTPPGSTISWDVMRNPFAGLRSFSGMSEAGSVAEAATKKHTCFPMDLERPYEQAFYPELPLGGPPDQIRHPELDSDGEQKLQAAHDDDKVWQLQMQFVFRGEVIEVWRWLEQRSRFLHPSHISLQLQLAVIKSLEDYLVPPIASQLMDAEAEANDNLALMTKEIAGLELSIDRMSRVLDELEREDRDPFTEPISAVLFD</sequence>
<dbReference type="GeneID" id="87906383"/>
<feature type="region of interest" description="Disordered" evidence="1">
    <location>
        <begin position="1"/>
        <end position="34"/>
    </location>
</feature>
<name>A0ABR0GY36_9PEZI</name>
<dbReference type="RefSeq" id="XP_062749566.1">
    <property type="nucleotide sequence ID" value="XM_062886476.1"/>
</dbReference>
<evidence type="ECO:0000313" key="3">
    <source>
        <dbReference type="Proteomes" id="UP001323405"/>
    </source>
</evidence>
<reference evidence="2 3" key="1">
    <citation type="journal article" date="2023" name="bioRxiv">
        <title>High-quality genome assemblies of four members of thePodospora anserinaspecies complex.</title>
        <authorList>
            <person name="Ament-Velasquez S.L."/>
            <person name="Vogan A.A."/>
            <person name="Wallerman O."/>
            <person name="Hartmann F."/>
            <person name="Gautier V."/>
            <person name="Silar P."/>
            <person name="Giraud T."/>
            <person name="Johannesson H."/>
        </authorList>
    </citation>
    <scope>NUCLEOTIDE SEQUENCE [LARGE SCALE GENOMIC DNA]</scope>
    <source>
        <strain evidence="2 3">CBS 415.72m</strain>
    </source>
</reference>
<organism evidence="2 3">
    <name type="scientific">Podospora pseudocomata</name>
    <dbReference type="NCBI Taxonomy" id="2093779"/>
    <lineage>
        <taxon>Eukaryota</taxon>
        <taxon>Fungi</taxon>
        <taxon>Dikarya</taxon>
        <taxon>Ascomycota</taxon>
        <taxon>Pezizomycotina</taxon>
        <taxon>Sordariomycetes</taxon>
        <taxon>Sordariomycetidae</taxon>
        <taxon>Sordariales</taxon>
        <taxon>Podosporaceae</taxon>
        <taxon>Podospora</taxon>
    </lineage>
</organism>
<evidence type="ECO:0000313" key="2">
    <source>
        <dbReference type="EMBL" id="KAK4660596.1"/>
    </source>
</evidence>
<keyword evidence="3" id="KW-1185">Reference proteome</keyword>
<accession>A0ABR0GY36</accession>
<dbReference type="Proteomes" id="UP001323405">
    <property type="component" value="Unassembled WGS sequence"/>
</dbReference>
<comment type="caution">
    <text evidence="2">The sequence shown here is derived from an EMBL/GenBank/DDBJ whole genome shotgun (WGS) entry which is preliminary data.</text>
</comment>
<dbReference type="EMBL" id="JAFFHA010000001">
    <property type="protein sequence ID" value="KAK4660596.1"/>
    <property type="molecule type" value="Genomic_DNA"/>
</dbReference>
<feature type="compositionally biased region" description="Polar residues" evidence="1">
    <location>
        <begin position="7"/>
        <end position="28"/>
    </location>
</feature>
<evidence type="ECO:0000256" key="1">
    <source>
        <dbReference type="SAM" id="MobiDB-lite"/>
    </source>
</evidence>
<proteinExistence type="predicted"/>
<protein>
    <submittedName>
        <fullName evidence="2">Uncharacterized protein</fullName>
    </submittedName>
</protein>
<gene>
    <name evidence="2" type="ORF">QC762_120414</name>
</gene>